<dbReference type="OrthoDB" id="2569556at2759"/>
<feature type="region of interest" description="Disordered" evidence="1">
    <location>
        <begin position="18"/>
        <end position="67"/>
    </location>
</feature>
<comment type="caution">
    <text evidence="2">The sequence shown here is derived from an EMBL/GenBank/DDBJ whole genome shotgun (WGS) entry which is preliminary data.</text>
</comment>
<dbReference type="RefSeq" id="XP_021868135.1">
    <property type="nucleotide sequence ID" value="XM_022017157.1"/>
</dbReference>
<gene>
    <name evidence="2" type="ORF">BD324DRAFT_638819</name>
</gene>
<dbReference type="AlphaFoldDB" id="A0A1Y1U8K9"/>
<dbReference type="Proteomes" id="UP000193218">
    <property type="component" value="Unassembled WGS sequence"/>
</dbReference>
<dbReference type="GeneID" id="33558966"/>
<evidence type="ECO:0000313" key="2">
    <source>
        <dbReference type="EMBL" id="ORX33836.1"/>
    </source>
</evidence>
<dbReference type="InParanoid" id="A0A1Y1U8K9"/>
<accession>A0A1Y1U8K9</accession>
<evidence type="ECO:0000256" key="1">
    <source>
        <dbReference type="SAM" id="MobiDB-lite"/>
    </source>
</evidence>
<keyword evidence="3" id="KW-1185">Reference proteome</keyword>
<sequence>MSSAITMRSVAGPSRLAFTAPLRHLSTGPRSTGSNEPKPPASPPAWKPKRHGGRQHAPDHTAINSKRARRDVLARLVSLHHTAASFMHQAKDISTGFDNAFRYIEAEPYFLPFSRWKRGVLEHIADGPKVKERPVREDLPPLGRELEQRETLQPAFSHWRTFQPIESSWIHSKREIKGLAKSEREKQVKEAFFGVWDRGGVGMEDSQPSLEGIEEWIEARGSTVKEVADEWRANRTKHVAVVKR</sequence>
<evidence type="ECO:0000313" key="3">
    <source>
        <dbReference type="Proteomes" id="UP000193218"/>
    </source>
</evidence>
<organism evidence="2 3">
    <name type="scientific">Kockovaella imperatae</name>
    <dbReference type="NCBI Taxonomy" id="4999"/>
    <lineage>
        <taxon>Eukaryota</taxon>
        <taxon>Fungi</taxon>
        <taxon>Dikarya</taxon>
        <taxon>Basidiomycota</taxon>
        <taxon>Agaricomycotina</taxon>
        <taxon>Tremellomycetes</taxon>
        <taxon>Tremellales</taxon>
        <taxon>Cuniculitremaceae</taxon>
        <taxon>Kockovaella</taxon>
    </lineage>
</organism>
<dbReference type="EMBL" id="NBSH01000017">
    <property type="protein sequence ID" value="ORX33836.1"/>
    <property type="molecule type" value="Genomic_DNA"/>
</dbReference>
<protein>
    <submittedName>
        <fullName evidence="2">Uncharacterized protein</fullName>
    </submittedName>
</protein>
<proteinExistence type="predicted"/>
<feature type="compositionally biased region" description="Pro residues" evidence="1">
    <location>
        <begin position="37"/>
        <end position="46"/>
    </location>
</feature>
<reference evidence="2 3" key="1">
    <citation type="submission" date="2017-03" db="EMBL/GenBank/DDBJ databases">
        <title>Widespread Adenine N6-methylation of Active Genes in Fungi.</title>
        <authorList>
            <consortium name="DOE Joint Genome Institute"/>
            <person name="Mondo S.J."/>
            <person name="Dannebaum R.O."/>
            <person name="Kuo R.C."/>
            <person name="Louie K.B."/>
            <person name="Bewick A.J."/>
            <person name="Labutti K."/>
            <person name="Haridas S."/>
            <person name="Kuo A."/>
            <person name="Salamov A."/>
            <person name="Ahrendt S.R."/>
            <person name="Lau R."/>
            <person name="Bowen B.P."/>
            <person name="Lipzen A."/>
            <person name="Sullivan W."/>
            <person name="Andreopoulos W.B."/>
            <person name="Clum A."/>
            <person name="Lindquist E."/>
            <person name="Daum C."/>
            <person name="Northen T.R."/>
            <person name="Ramamoorthy G."/>
            <person name="Schmitz R.J."/>
            <person name="Gryganskyi A."/>
            <person name="Culley D."/>
            <person name="Magnuson J."/>
            <person name="James T.Y."/>
            <person name="O'Malley M.A."/>
            <person name="Stajich J.E."/>
            <person name="Spatafora J.W."/>
            <person name="Visel A."/>
            <person name="Grigoriev I.V."/>
        </authorList>
    </citation>
    <scope>NUCLEOTIDE SEQUENCE [LARGE SCALE GENOMIC DNA]</scope>
    <source>
        <strain evidence="2 3">NRRL Y-17943</strain>
    </source>
</reference>
<name>A0A1Y1U8K9_9TREE</name>